<sequence>MATLNKSVLQSDYTSSVNKALEFIDQNLDTNLSLEEVSKIACFSPFHFHRIFKTITSETLNAYINRKRIEKVAAVLMRKPEVTITELSMSFGFTSNSSLTRAFKKYYQLTPSEFRKQSGNRFSKISKIQSKIGQVHTTFEAYICSIDHLKNWIKMNAKIEIKEIADMDLAYVTCIGVHAITSSYDTLMRWATPLELLNNADTKMVTIYHDSFKTTAPHQVRISTCITLAEPLKVSGNIGLRTIQKGKFIVGSFSIGLSEFEKSWNGLFAWMAENGYRKADRDPFELYHNDYRTHPEKKCIVDYYIPIL</sequence>
<keyword evidence="3" id="KW-0804">Transcription</keyword>
<keyword evidence="2" id="KW-0238">DNA-binding</keyword>
<evidence type="ECO:0000313" key="6">
    <source>
        <dbReference type="Proteomes" id="UP000295499"/>
    </source>
</evidence>
<dbReference type="InterPro" id="IPR009057">
    <property type="entry name" value="Homeodomain-like_sf"/>
</dbReference>
<dbReference type="PROSITE" id="PS01124">
    <property type="entry name" value="HTH_ARAC_FAMILY_2"/>
    <property type="match status" value="1"/>
</dbReference>
<dbReference type="InterPro" id="IPR050908">
    <property type="entry name" value="SmbC-like"/>
</dbReference>
<proteinExistence type="predicted"/>
<dbReference type="PANTHER" id="PTHR40055">
    <property type="entry name" value="TRANSCRIPTIONAL REGULATOR YGIV-RELATED"/>
    <property type="match status" value="1"/>
</dbReference>
<dbReference type="PROSITE" id="PS00041">
    <property type="entry name" value="HTH_ARAC_FAMILY_1"/>
    <property type="match status" value="1"/>
</dbReference>
<organism evidence="5 6">
    <name type="scientific">Pedobacter duraquae</name>
    <dbReference type="NCBI Taxonomy" id="425511"/>
    <lineage>
        <taxon>Bacteria</taxon>
        <taxon>Pseudomonadati</taxon>
        <taxon>Bacteroidota</taxon>
        <taxon>Sphingobacteriia</taxon>
        <taxon>Sphingobacteriales</taxon>
        <taxon>Sphingobacteriaceae</taxon>
        <taxon>Pedobacter</taxon>
    </lineage>
</organism>
<dbReference type="SUPFAM" id="SSF55136">
    <property type="entry name" value="Probable bacterial effector-binding domain"/>
    <property type="match status" value="1"/>
</dbReference>
<feature type="domain" description="HTH araC/xylS-type" evidence="4">
    <location>
        <begin position="18"/>
        <end position="117"/>
    </location>
</feature>
<dbReference type="AlphaFoldDB" id="A0A4R6IQM5"/>
<dbReference type="Gene3D" id="3.20.80.10">
    <property type="entry name" value="Regulatory factor, effector binding domain"/>
    <property type="match status" value="1"/>
</dbReference>
<evidence type="ECO:0000256" key="2">
    <source>
        <dbReference type="ARBA" id="ARBA00023125"/>
    </source>
</evidence>
<keyword evidence="6" id="KW-1185">Reference proteome</keyword>
<reference evidence="5 6" key="1">
    <citation type="submission" date="2019-03" db="EMBL/GenBank/DDBJ databases">
        <title>Genomic Encyclopedia of Archaeal and Bacterial Type Strains, Phase II (KMG-II): from individual species to whole genera.</title>
        <authorList>
            <person name="Goeker M."/>
        </authorList>
    </citation>
    <scope>NUCLEOTIDE SEQUENCE [LARGE SCALE GENOMIC DNA]</scope>
    <source>
        <strain evidence="5 6">DSM 19034</strain>
    </source>
</reference>
<dbReference type="Pfam" id="PF12833">
    <property type="entry name" value="HTH_18"/>
    <property type="match status" value="1"/>
</dbReference>
<dbReference type="InterPro" id="IPR018060">
    <property type="entry name" value="HTH_AraC"/>
</dbReference>
<dbReference type="RefSeq" id="WP_133552541.1">
    <property type="nucleotide sequence ID" value="NZ_SNWM01000001.1"/>
</dbReference>
<dbReference type="Pfam" id="PF06445">
    <property type="entry name" value="GyrI-like"/>
    <property type="match status" value="1"/>
</dbReference>
<dbReference type="SMART" id="SM00342">
    <property type="entry name" value="HTH_ARAC"/>
    <property type="match status" value="1"/>
</dbReference>
<dbReference type="InterPro" id="IPR018062">
    <property type="entry name" value="HTH_AraC-typ_CS"/>
</dbReference>
<dbReference type="SUPFAM" id="SSF46689">
    <property type="entry name" value="Homeodomain-like"/>
    <property type="match status" value="2"/>
</dbReference>
<keyword evidence="1" id="KW-0805">Transcription regulation</keyword>
<dbReference type="Proteomes" id="UP000295499">
    <property type="component" value="Unassembled WGS sequence"/>
</dbReference>
<dbReference type="Gene3D" id="1.10.10.60">
    <property type="entry name" value="Homeodomain-like"/>
    <property type="match status" value="2"/>
</dbReference>
<dbReference type="OrthoDB" id="9816011at2"/>
<accession>A0A4R6IQM5</accession>
<evidence type="ECO:0000256" key="1">
    <source>
        <dbReference type="ARBA" id="ARBA00023015"/>
    </source>
</evidence>
<gene>
    <name evidence="5" type="ORF">CLV32_0790</name>
</gene>
<dbReference type="InterPro" id="IPR029442">
    <property type="entry name" value="GyrI-like"/>
</dbReference>
<dbReference type="PANTHER" id="PTHR40055:SF2">
    <property type="entry name" value="DNA GYRASE INHIBITOR"/>
    <property type="match status" value="1"/>
</dbReference>
<dbReference type="GO" id="GO:0043565">
    <property type="term" value="F:sequence-specific DNA binding"/>
    <property type="evidence" value="ECO:0007669"/>
    <property type="project" value="InterPro"/>
</dbReference>
<dbReference type="SMART" id="SM00871">
    <property type="entry name" value="AraC_E_bind"/>
    <property type="match status" value="1"/>
</dbReference>
<evidence type="ECO:0000313" key="5">
    <source>
        <dbReference type="EMBL" id="TDO24501.1"/>
    </source>
</evidence>
<dbReference type="EMBL" id="SNWM01000001">
    <property type="protein sequence ID" value="TDO24501.1"/>
    <property type="molecule type" value="Genomic_DNA"/>
</dbReference>
<protein>
    <submittedName>
        <fullName evidence="5">AraC family transcriptional regulator</fullName>
    </submittedName>
</protein>
<dbReference type="InterPro" id="IPR010499">
    <property type="entry name" value="AraC_E-bd"/>
</dbReference>
<evidence type="ECO:0000256" key="3">
    <source>
        <dbReference type="ARBA" id="ARBA00023163"/>
    </source>
</evidence>
<dbReference type="InterPro" id="IPR011256">
    <property type="entry name" value="Reg_factor_effector_dom_sf"/>
</dbReference>
<name>A0A4R6IQM5_9SPHI</name>
<evidence type="ECO:0000259" key="4">
    <source>
        <dbReference type="PROSITE" id="PS01124"/>
    </source>
</evidence>
<comment type="caution">
    <text evidence="5">The sequence shown here is derived from an EMBL/GenBank/DDBJ whole genome shotgun (WGS) entry which is preliminary data.</text>
</comment>
<dbReference type="GO" id="GO:0003700">
    <property type="term" value="F:DNA-binding transcription factor activity"/>
    <property type="evidence" value="ECO:0007669"/>
    <property type="project" value="InterPro"/>
</dbReference>